<evidence type="ECO:0000313" key="3">
    <source>
        <dbReference type="Proteomes" id="UP000244140"/>
    </source>
</evidence>
<dbReference type="Pfam" id="PF18106">
    <property type="entry name" value="Rol_Rep_N"/>
    <property type="match status" value="1"/>
</dbReference>
<dbReference type="Proteomes" id="UP000244140">
    <property type="component" value="Unassembled WGS sequence"/>
</dbReference>
<dbReference type="Pfam" id="PF01381">
    <property type="entry name" value="HTH_3"/>
    <property type="match status" value="1"/>
</dbReference>
<dbReference type="GO" id="GO:0003677">
    <property type="term" value="F:DNA binding"/>
    <property type="evidence" value="ECO:0007669"/>
    <property type="project" value="InterPro"/>
</dbReference>
<evidence type="ECO:0000259" key="1">
    <source>
        <dbReference type="PROSITE" id="PS50943"/>
    </source>
</evidence>
<dbReference type="SMART" id="SM00530">
    <property type="entry name" value="HTH_XRE"/>
    <property type="match status" value="1"/>
</dbReference>
<dbReference type="PROSITE" id="PS50943">
    <property type="entry name" value="HTH_CROC1"/>
    <property type="match status" value="1"/>
</dbReference>
<reference evidence="2 3" key="1">
    <citation type="submission" date="2018-04" db="EMBL/GenBank/DDBJ databases">
        <authorList>
            <person name="Van Tyne D."/>
        </authorList>
    </citation>
    <scope>NUCLEOTIDE SEQUENCE [LARGE SCALE GENOMIC DNA]</scope>
    <source>
        <strain evidence="2 3">B2535</strain>
    </source>
</reference>
<proteinExistence type="predicted"/>
<dbReference type="InterPro" id="IPR040819">
    <property type="entry name" value="Rol_Rep_N"/>
</dbReference>
<feature type="domain" description="HTH cro/C1-type" evidence="1">
    <location>
        <begin position="26"/>
        <end position="80"/>
    </location>
</feature>
<dbReference type="InterPro" id="IPR001387">
    <property type="entry name" value="Cro/C1-type_HTH"/>
</dbReference>
<organism evidence="2 3">
    <name type="scientific">Enterococcus faecalis</name>
    <name type="common">Streptococcus faecalis</name>
    <dbReference type="NCBI Taxonomy" id="1351"/>
    <lineage>
        <taxon>Bacteria</taxon>
        <taxon>Bacillati</taxon>
        <taxon>Bacillota</taxon>
        <taxon>Bacilli</taxon>
        <taxon>Lactobacillales</taxon>
        <taxon>Enterococcaceae</taxon>
        <taxon>Enterococcus</taxon>
    </lineage>
</organism>
<evidence type="ECO:0000313" key="2">
    <source>
        <dbReference type="EMBL" id="PTN78875.1"/>
    </source>
</evidence>
<accession>A0A855UGW7</accession>
<dbReference type="SUPFAM" id="SSF47413">
    <property type="entry name" value="lambda repressor-like DNA-binding domains"/>
    <property type="match status" value="1"/>
</dbReference>
<name>A0A855UGW7_ENTFL</name>
<protein>
    <submittedName>
        <fullName evidence="2">XRE family transcriptional regulator</fullName>
    </submittedName>
</protein>
<dbReference type="EMBL" id="PZZH01000001">
    <property type="protein sequence ID" value="PTN78875.1"/>
    <property type="molecule type" value="Genomic_DNA"/>
</dbReference>
<dbReference type="Gene3D" id="1.10.260.40">
    <property type="entry name" value="lambda repressor-like DNA-binding domains"/>
    <property type="match status" value="1"/>
</dbReference>
<sequence length="447" mass="52651">MILSHFSTKVVTFFGSRFKAVRGVDLKRYRKELKLKQQELASKLGIERSLISKIESGKRVISKELEQKIIDVLNLDGGHASVEAKIDFLRIRFKTLDVRTVIEKLLHMDMNWFTYEPRGFYHYTETFSYSSIRIFRNPENVNMGIMLDLSGEGCRQLEEIFEEDNNRSWTEFFRSLYDDDIFGQGILVDTKITRIDIALDELIVKGQENFDLYVLKEKMEQGLVDTTFKNFDFSGGFAYENKKMVNKGLSLYFGSRQSPLYFNFYQKDYELARKESVSVEEAREKYEIKNRYEIRLSDEKAFLFVEYFLSSGESLDWLVKEIINQSLTVYDIEDDMKVYCKSWYDVVDKLEGLKLSIQGEKPSIEKTLRWLSNYLAPSLKMIKEIDNLLGTNELMERIDLAELKEKHEEIIEMVCVDAKDLLFNTNQNNSVRSYMEQEFDLEEAYPF</sequence>
<comment type="caution">
    <text evidence="2">The sequence shown here is derived from an EMBL/GenBank/DDBJ whole genome shotgun (WGS) entry which is preliminary data.</text>
</comment>
<dbReference type="AlphaFoldDB" id="A0A855UGW7"/>
<dbReference type="InterPro" id="IPR003491">
    <property type="entry name" value="REP-like_C"/>
</dbReference>
<dbReference type="Pfam" id="PF02486">
    <property type="entry name" value="Rep_trans"/>
    <property type="match status" value="1"/>
</dbReference>
<dbReference type="CDD" id="cd00093">
    <property type="entry name" value="HTH_XRE"/>
    <property type="match status" value="1"/>
</dbReference>
<dbReference type="InterPro" id="IPR010982">
    <property type="entry name" value="Lambda_DNA-bd_dom_sf"/>
</dbReference>
<gene>
    <name evidence="2" type="ORF">DAI13_14340</name>
</gene>